<dbReference type="Proteomes" id="UP001501532">
    <property type="component" value="Unassembled WGS sequence"/>
</dbReference>
<dbReference type="InterPro" id="IPR050109">
    <property type="entry name" value="HTH-type_TetR-like_transc_reg"/>
</dbReference>
<protein>
    <submittedName>
        <fullName evidence="6">Helix-turn-helix domain-containing protein</fullName>
    </submittedName>
</protein>
<evidence type="ECO:0000313" key="7">
    <source>
        <dbReference type="Proteomes" id="UP001501532"/>
    </source>
</evidence>
<dbReference type="PROSITE" id="PS50977">
    <property type="entry name" value="HTH_TETR_2"/>
    <property type="match status" value="1"/>
</dbReference>
<dbReference type="PANTHER" id="PTHR30055">
    <property type="entry name" value="HTH-TYPE TRANSCRIPTIONAL REGULATOR RUTR"/>
    <property type="match status" value="1"/>
</dbReference>
<comment type="caution">
    <text evidence="6">The sequence shown here is derived from an EMBL/GenBank/DDBJ whole genome shotgun (WGS) entry which is preliminary data.</text>
</comment>
<dbReference type="Gene3D" id="1.10.357.10">
    <property type="entry name" value="Tetracycline Repressor, domain 2"/>
    <property type="match status" value="1"/>
</dbReference>
<dbReference type="EMBL" id="BAAAUF010000048">
    <property type="protein sequence ID" value="GAA3059922.1"/>
    <property type="molecule type" value="Genomic_DNA"/>
</dbReference>
<dbReference type="PANTHER" id="PTHR30055:SF234">
    <property type="entry name" value="HTH-TYPE TRANSCRIPTIONAL REGULATOR BETI"/>
    <property type="match status" value="1"/>
</dbReference>
<proteinExistence type="predicted"/>
<keyword evidence="2 4" id="KW-0238">DNA-binding</keyword>
<evidence type="ECO:0000256" key="3">
    <source>
        <dbReference type="ARBA" id="ARBA00023163"/>
    </source>
</evidence>
<feature type="DNA-binding region" description="H-T-H motif" evidence="4">
    <location>
        <begin position="38"/>
        <end position="57"/>
    </location>
</feature>
<dbReference type="SUPFAM" id="SSF46689">
    <property type="entry name" value="Homeodomain-like"/>
    <property type="match status" value="1"/>
</dbReference>
<dbReference type="Pfam" id="PF00440">
    <property type="entry name" value="TetR_N"/>
    <property type="match status" value="1"/>
</dbReference>
<dbReference type="InterPro" id="IPR009057">
    <property type="entry name" value="Homeodomain-like_sf"/>
</dbReference>
<gene>
    <name evidence="6" type="ORF">GCM10010448_49080</name>
</gene>
<dbReference type="RefSeq" id="WP_234511420.1">
    <property type="nucleotide sequence ID" value="NZ_BAAAUF010000048.1"/>
</dbReference>
<accession>A0ABP6LWX9</accession>
<organism evidence="6 7">
    <name type="scientific">Streptomyces glomeratus</name>
    <dbReference type="NCBI Taxonomy" id="284452"/>
    <lineage>
        <taxon>Bacteria</taxon>
        <taxon>Bacillati</taxon>
        <taxon>Actinomycetota</taxon>
        <taxon>Actinomycetes</taxon>
        <taxon>Kitasatosporales</taxon>
        <taxon>Streptomycetaceae</taxon>
        <taxon>Streptomyces</taxon>
    </lineage>
</organism>
<evidence type="ECO:0000256" key="2">
    <source>
        <dbReference type="ARBA" id="ARBA00023125"/>
    </source>
</evidence>
<keyword evidence="1" id="KW-0805">Transcription regulation</keyword>
<feature type="domain" description="HTH tetR-type" evidence="5">
    <location>
        <begin position="15"/>
        <end position="75"/>
    </location>
</feature>
<evidence type="ECO:0000313" key="6">
    <source>
        <dbReference type="EMBL" id="GAA3059922.1"/>
    </source>
</evidence>
<dbReference type="InterPro" id="IPR001647">
    <property type="entry name" value="HTH_TetR"/>
</dbReference>
<dbReference type="PRINTS" id="PR00455">
    <property type="entry name" value="HTHTETR"/>
</dbReference>
<sequence length="238" mass="26146">MSGNPGRLRAPQQRAERATRILDTAAELLLRHGYRRVTIDDVAAGAGIGKGTVYLHWKNREQLFGAVFAREVLQALDELRQALRHDPRACLPHRFARAYFLAITNRPLLRGFLLDDPDLLGKLTSSPDTARDTRHSAMAHGYFALLAEHGLLRDDMHVDEIAYAYQATFEGFLRAEGSTDADGPDRRADLLARTVQRAFESGSAASDATLRDLASATVALLGDLIDADRAESGLPEEA</sequence>
<name>A0ABP6LWX9_9ACTN</name>
<keyword evidence="3" id="KW-0804">Transcription</keyword>
<evidence type="ECO:0000256" key="4">
    <source>
        <dbReference type="PROSITE-ProRule" id="PRU00335"/>
    </source>
</evidence>
<reference evidence="7" key="1">
    <citation type="journal article" date="2019" name="Int. J. Syst. Evol. Microbiol.">
        <title>The Global Catalogue of Microorganisms (GCM) 10K type strain sequencing project: providing services to taxonomists for standard genome sequencing and annotation.</title>
        <authorList>
            <consortium name="The Broad Institute Genomics Platform"/>
            <consortium name="The Broad Institute Genome Sequencing Center for Infectious Disease"/>
            <person name="Wu L."/>
            <person name="Ma J."/>
        </authorList>
    </citation>
    <scope>NUCLEOTIDE SEQUENCE [LARGE SCALE GENOMIC DNA]</scope>
    <source>
        <strain evidence="7">JCM 9091</strain>
    </source>
</reference>
<evidence type="ECO:0000259" key="5">
    <source>
        <dbReference type="PROSITE" id="PS50977"/>
    </source>
</evidence>
<evidence type="ECO:0000256" key="1">
    <source>
        <dbReference type="ARBA" id="ARBA00023015"/>
    </source>
</evidence>
<keyword evidence="7" id="KW-1185">Reference proteome</keyword>